<name>A0A834IM53_RHYFE</name>
<evidence type="ECO:0000313" key="1">
    <source>
        <dbReference type="EMBL" id="KAF7281572.1"/>
    </source>
</evidence>
<organism evidence="1 2">
    <name type="scientific">Rhynchophorus ferrugineus</name>
    <name type="common">Red palm weevil</name>
    <name type="synonym">Curculio ferrugineus</name>
    <dbReference type="NCBI Taxonomy" id="354439"/>
    <lineage>
        <taxon>Eukaryota</taxon>
        <taxon>Metazoa</taxon>
        <taxon>Ecdysozoa</taxon>
        <taxon>Arthropoda</taxon>
        <taxon>Hexapoda</taxon>
        <taxon>Insecta</taxon>
        <taxon>Pterygota</taxon>
        <taxon>Neoptera</taxon>
        <taxon>Endopterygota</taxon>
        <taxon>Coleoptera</taxon>
        <taxon>Polyphaga</taxon>
        <taxon>Cucujiformia</taxon>
        <taxon>Curculionidae</taxon>
        <taxon>Dryophthorinae</taxon>
        <taxon>Rhynchophorus</taxon>
    </lineage>
</organism>
<dbReference type="AlphaFoldDB" id="A0A834IM53"/>
<reference evidence="1" key="1">
    <citation type="submission" date="2020-08" db="EMBL/GenBank/DDBJ databases">
        <title>Genome sequencing and assembly of the red palm weevil Rhynchophorus ferrugineus.</title>
        <authorList>
            <person name="Dias G.B."/>
            <person name="Bergman C.M."/>
            <person name="Manee M."/>
        </authorList>
    </citation>
    <scope>NUCLEOTIDE SEQUENCE</scope>
    <source>
        <strain evidence="1">AA-2017</strain>
        <tissue evidence="1">Whole larva</tissue>
    </source>
</reference>
<dbReference type="EMBL" id="JAACXV010000235">
    <property type="protein sequence ID" value="KAF7281572.1"/>
    <property type="molecule type" value="Genomic_DNA"/>
</dbReference>
<evidence type="ECO:0000313" key="2">
    <source>
        <dbReference type="Proteomes" id="UP000625711"/>
    </source>
</evidence>
<protein>
    <submittedName>
        <fullName evidence="1">Uncharacterized protein</fullName>
    </submittedName>
</protein>
<gene>
    <name evidence="1" type="ORF">GWI33_004540</name>
</gene>
<dbReference type="Proteomes" id="UP000625711">
    <property type="component" value="Unassembled WGS sequence"/>
</dbReference>
<keyword evidence="2" id="KW-1185">Reference proteome</keyword>
<sequence length="102" mass="11431">MVGAKLLLRNDGYRSRTDDVTARTSPIGWAGPGWGAARWGRPRLPKVVLKDGPPKLERFGAETTNFRVRIAGDLEMVGPLESRILLEKLFLFYGSFIENEMP</sequence>
<accession>A0A834IM53</accession>
<comment type="caution">
    <text evidence="1">The sequence shown here is derived from an EMBL/GenBank/DDBJ whole genome shotgun (WGS) entry which is preliminary data.</text>
</comment>
<proteinExistence type="predicted"/>